<reference evidence="1" key="1">
    <citation type="submission" date="2021-05" db="EMBL/GenBank/DDBJ databases">
        <authorList>
            <person name="Pan Q."/>
            <person name="Jouanno E."/>
            <person name="Zahm M."/>
            <person name="Klopp C."/>
            <person name="Cabau C."/>
            <person name="Louis A."/>
            <person name="Berthelot C."/>
            <person name="Parey E."/>
            <person name="Roest Crollius H."/>
            <person name="Montfort J."/>
            <person name="Robinson-Rechavi M."/>
            <person name="Bouchez O."/>
            <person name="Lampietro C."/>
            <person name="Lopez Roques C."/>
            <person name="Donnadieu C."/>
            <person name="Postlethwait J."/>
            <person name="Bobe J."/>
            <person name="Dillon D."/>
            <person name="Chandos A."/>
            <person name="von Hippel F."/>
            <person name="Guiguen Y."/>
        </authorList>
    </citation>
    <scope>NUCLEOTIDE SEQUENCE</scope>
    <source>
        <strain evidence="1">YG-Jan2019</strain>
    </source>
</reference>
<organism evidence="1 2">
    <name type="scientific">Dallia pectoralis</name>
    <name type="common">Alaska blackfish</name>
    <dbReference type="NCBI Taxonomy" id="75939"/>
    <lineage>
        <taxon>Eukaryota</taxon>
        <taxon>Metazoa</taxon>
        <taxon>Chordata</taxon>
        <taxon>Craniata</taxon>
        <taxon>Vertebrata</taxon>
        <taxon>Euteleostomi</taxon>
        <taxon>Actinopterygii</taxon>
        <taxon>Neopterygii</taxon>
        <taxon>Teleostei</taxon>
        <taxon>Protacanthopterygii</taxon>
        <taxon>Esociformes</taxon>
        <taxon>Umbridae</taxon>
        <taxon>Dallia</taxon>
    </lineage>
</organism>
<sequence>MENFILYEEIGTGSTSVVYKGRRKGCINFVAIICNEKSKRPEISNHVRLTHDLKHDNVVTFYEWYETSNHLWLVVELCTGGSLESVISQDEFLSEDVVRDFAINMVKGLRYIHDAGIVFSDLNPSKILLDGPGTLKFSNFCRSKAAGENLEEFFASVSPEETDGGYSKENTTRRNIRNRIQGSPIYCAPEVINGEDSSVSSDLWALGCIFYEMFSGRPPFFSETFSELVELILHADPQCPLQKGESSSCKPSPEFQSFIKGLLEKDPQKRLNWTQLLAHPFWRGAFSEVCSSLEKEHISFSSSVEKGGVCSSSQSSAVRSVSVSTLGPGEENIELQGETAGGEEPVCMNPNKSFRLDNLIELRPKSALDRDARESIFLLSSRPNPRMSCTARDGTQLPQHPLVDGGLNDISYCIEDLVYTDSDLAVTPIMDNPKIQKTSPVRYDSKTLCVPAYRVDTLCCMNPEDWREFVQLLCSSLEAPNDKTTAGTRSRLNLLCYLCVVTAHKDTATRMVHSQLFPVLTQQLRLAPNWDVKTKVMRVLGLLVSHCSELREEAPVMEAVAMFIELIRENFRNSKLKQCLLPPLGELLYLIATQEEKKEHPGELWVVPAAAYTVLMRCLREGEELVVNHIACKIVENVCTTLSHHAQGFITVEIGPMLWYLFTHSTVDSLRVSAISALCRITRHSVSAFQSVIDKVGLPAILSRLVSGIGRVQQNLLTMFTAMLCSGAHAHLHRLVQERDFVLKIMRCLESPSSIIRAKAFLVLLQVLSSNRDMLLCCNSRLVMYIERDIRKATPGKEQQSSNEYLSKCLDLLIRHMVHELPGILDDMLSALGSVAGRRHPSTVQAKQLKQSLPMMPVVLQLLTSQIFRPQVLTEEFLLKFGALLNHITSIDAGETSLGSAVGQAGSEELIRNTLATVEAIIQHSALLMPHHSTVVDGILPPLTTLAFSENVEWRIVSLRVLSEITLLLLSQEAAEEGEGGGEREEVEREDVEREEERERGTACNSSTSRLLTLITQTLLPQYVSLLLEPDPIPVYALKLLVALTEHSAPVNRLVRDSQILPVIFQVIAEHQDNLLGGTMQNAMSLLSNLTGQKDVDLKAFYQLGLVDVVSSLLSEVSVLYTDTEERPGRKSSHGLLLALLDTLHNILKSTSSVVRLAVQAQNSETQEVTQAAEELLLINRPLTGLTSPLIQMLPCGDVEVYEDASRCLSLLMQLYGGDSPDTLCPLNLQRLSHTLQLQTQPRQQRLLLRIIKRLITATTDSLWCGTTEGQELLRVLQRLSHAARSQANGAVISMAAEILSGIVSPSVNSQEQGSGVIWSDH</sequence>
<dbReference type="Proteomes" id="UP001157502">
    <property type="component" value="Chromosome 11"/>
</dbReference>
<dbReference type="EMBL" id="CM055738">
    <property type="protein sequence ID" value="KAJ8004861.1"/>
    <property type="molecule type" value="Genomic_DNA"/>
</dbReference>
<comment type="caution">
    <text evidence="1">The sequence shown here is derived from an EMBL/GenBank/DDBJ whole genome shotgun (WGS) entry which is preliminary data.</text>
</comment>
<name>A0ACC2GMI9_DALPE</name>
<evidence type="ECO:0000313" key="2">
    <source>
        <dbReference type="Proteomes" id="UP001157502"/>
    </source>
</evidence>
<keyword evidence="2" id="KW-1185">Reference proteome</keyword>
<protein>
    <submittedName>
        <fullName evidence="1">Uncharacterized protein</fullName>
    </submittedName>
</protein>
<gene>
    <name evidence="1" type="ORF">DPEC_G00140700</name>
</gene>
<evidence type="ECO:0000313" key="1">
    <source>
        <dbReference type="EMBL" id="KAJ8004861.1"/>
    </source>
</evidence>
<proteinExistence type="predicted"/>
<accession>A0ACC2GMI9</accession>